<dbReference type="EMBL" id="BTGU01000008">
    <property type="protein sequence ID" value="GMN38481.1"/>
    <property type="molecule type" value="Genomic_DNA"/>
</dbReference>
<evidence type="ECO:0000313" key="2">
    <source>
        <dbReference type="Proteomes" id="UP001187192"/>
    </source>
</evidence>
<evidence type="ECO:0000313" key="1">
    <source>
        <dbReference type="EMBL" id="GMN38481.1"/>
    </source>
</evidence>
<organism evidence="1 2">
    <name type="scientific">Ficus carica</name>
    <name type="common">Common fig</name>
    <dbReference type="NCBI Taxonomy" id="3494"/>
    <lineage>
        <taxon>Eukaryota</taxon>
        <taxon>Viridiplantae</taxon>
        <taxon>Streptophyta</taxon>
        <taxon>Embryophyta</taxon>
        <taxon>Tracheophyta</taxon>
        <taxon>Spermatophyta</taxon>
        <taxon>Magnoliopsida</taxon>
        <taxon>eudicotyledons</taxon>
        <taxon>Gunneridae</taxon>
        <taxon>Pentapetalae</taxon>
        <taxon>rosids</taxon>
        <taxon>fabids</taxon>
        <taxon>Rosales</taxon>
        <taxon>Moraceae</taxon>
        <taxon>Ficeae</taxon>
        <taxon>Ficus</taxon>
    </lineage>
</organism>
<accession>A0AA88ADV1</accession>
<proteinExistence type="predicted"/>
<sequence length="147" mass="16243">MLLLFPFISCGTQNYLASIQPHLITDIIYQKRFLSTVRWLPSSGEKGGEEGGGSRPEMQAIVCNHRDSRPSLRHVFISATVVILIPASIANPSQPPSRSRPSLRISTVEPEELKLNGLGSDGVAGDDAECWRGCRIWCGEQPQRQKE</sequence>
<keyword evidence="2" id="KW-1185">Reference proteome</keyword>
<protein>
    <submittedName>
        <fullName evidence="1">Uncharacterized protein</fullName>
    </submittedName>
</protein>
<gene>
    <name evidence="1" type="ORF">TIFTF001_007712</name>
</gene>
<dbReference type="Proteomes" id="UP001187192">
    <property type="component" value="Unassembled WGS sequence"/>
</dbReference>
<comment type="caution">
    <text evidence="1">The sequence shown here is derived from an EMBL/GenBank/DDBJ whole genome shotgun (WGS) entry which is preliminary data.</text>
</comment>
<reference evidence="1" key="1">
    <citation type="submission" date="2023-07" db="EMBL/GenBank/DDBJ databases">
        <title>draft genome sequence of fig (Ficus carica).</title>
        <authorList>
            <person name="Takahashi T."/>
            <person name="Nishimura K."/>
        </authorList>
    </citation>
    <scope>NUCLEOTIDE SEQUENCE</scope>
</reference>
<dbReference type="AlphaFoldDB" id="A0AA88ADV1"/>
<name>A0AA88ADV1_FICCA</name>